<dbReference type="InterPro" id="IPR035897">
    <property type="entry name" value="Toll_tir_struct_dom_sf"/>
</dbReference>
<keyword evidence="1" id="KW-0433">Leucine-rich repeat</keyword>
<dbReference type="SUPFAM" id="SSF52200">
    <property type="entry name" value="Toll/Interleukin receptor TIR domain"/>
    <property type="match status" value="1"/>
</dbReference>
<evidence type="ECO:0000313" key="5">
    <source>
        <dbReference type="Proteomes" id="UP000694861"/>
    </source>
</evidence>
<dbReference type="InterPro" id="IPR032675">
    <property type="entry name" value="LRR_dom_sf"/>
</dbReference>
<dbReference type="Gene3D" id="1.10.8.430">
    <property type="entry name" value="Helical domain of apoptotic protease-activating factors"/>
    <property type="match status" value="1"/>
</dbReference>
<evidence type="ECO:0000259" key="4">
    <source>
        <dbReference type="PROSITE" id="PS50104"/>
    </source>
</evidence>
<dbReference type="PANTHER" id="PTHR11017:SF527">
    <property type="entry name" value="TMV RESISTANCE PROTEIN N-LIKE"/>
    <property type="match status" value="1"/>
</dbReference>
<dbReference type="RefSeq" id="XP_016646925.1">
    <property type="nucleotide sequence ID" value="XM_016791439.1"/>
</dbReference>
<proteinExistence type="predicted"/>
<protein>
    <submittedName>
        <fullName evidence="6">TMV resistance protein N-like</fullName>
    </submittedName>
</protein>
<dbReference type="InterPro" id="IPR027417">
    <property type="entry name" value="P-loop_NTPase"/>
</dbReference>
<dbReference type="GeneID" id="107880241"/>
<keyword evidence="5" id="KW-1185">Reference proteome</keyword>
<evidence type="ECO:0000256" key="1">
    <source>
        <dbReference type="ARBA" id="ARBA00022614"/>
    </source>
</evidence>
<gene>
    <name evidence="6" type="primary">LOC107880241</name>
</gene>
<dbReference type="Pfam" id="PF00931">
    <property type="entry name" value="NB-ARC"/>
    <property type="match status" value="1"/>
</dbReference>
<dbReference type="Pfam" id="PF01582">
    <property type="entry name" value="TIR"/>
    <property type="match status" value="1"/>
</dbReference>
<dbReference type="Gene3D" id="3.40.50.10140">
    <property type="entry name" value="Toll/interleukin-1 receptor homology (TIR) domain"/>
    <property type="match status" value="1"/>
</dbReference>
<keyword evidence="2" id="KW-0677">Repeat</keyword>
<dbReference type="Proteomes" id="UP000694861">
    <property type="component" value="Linkage group LG2"/>
</dbReference>
<dbReference type="Pfam" id="PF23282">
    <property type="entry name" value="WHD_ROQ1"/>
    <property type="match status" value="1"/>
</dbReference>
<dbReference type="Pfam" id="PF23598">
    <property type="entry name" value="LRR_14"/>
    <property type="match status" value="1"/>
</dbReference>
<dbReference type="InterPro" id="IPR042197">
    <property type="entry name" value="Apaf_helical"/>
</dbReference>
<dbReference type="InterPro" id="IPR044974">
    <property type="entry name" value="Disease_R_plants"/>
</dbReference>
<dbReference type="InterPro" id="IPR055414">
    <property type="entry name" value="LRR_R13L4/SHOC2-like"/>
</dbReference>
<dbReference type="PROSITE" id="PS51450">
    <property type="entry name" value="LRR"/>
    <property type="match status" value="2"/>
</dbReference>
<evidence type="ECO:0000256" key="3">
    <source>
        <dbReference type="ARBA" id="ARBA00022821"/>
    </source>
</evidence>
<accession>A0ABM1LHP8</accession>
<dbReference type="PANTHER" id="PTHR11017">
    <property type="entry name" value="LEUCINE-RICH REPEAT-CONTAINING PROTEIN"/>
    <property type="match status" value="1"/>
</dbReference>
<keyword evidence="3" id="KW-0611">Plant defense</keyword>
<organism evidence="5 6">
    <name type="scientific">Prunus mume</name>
    <name type="common">Japanese apricot</name>
    <name type="synonym">Armeniaca mume</name>
    <dbReference type="NCBI Taxonomy" id="102107"/>
    <lineage>
        <taxon>Eukaryota</taxon>
        <taxon>Viridiplantae</taxon>
        <taxon>Streptophyta</taxon>
        <taxon>Embryophyta</taxon>
        <taxon>Tracheophyta</taxon>
        <taxon>Spermatophyta</taxon>
        <taxon>Magnoliopsida</taxon>
        <taxon>eudicotyledons</taxon>
        <taxon>Gunneridae</taxon>
        <taxon>Pentapetalae</taxon>
        <taxon>rosids</taxon>
        <taxon>fabids</taxon>
        <taxon>Rosales</taxon>
        <taxon>Rosaceae</taxon>
        <taxon>Amygdaloideae</taxon>
        <taxon>Amygdaleae</taxon>
        <taxon>Prunus</taxon>
    </lineage>
</organism>
<dbReference type="InterPro" id="IPR002182">
    <property type="entry name" value="NB-ARC"/>
</dbReference>
<dbReference type="InterPro" id="IPR001611">
    <property type="entry name" value="Leu-rich_rpt"/>
</dbReference>
<dbReference type="Gene3D" id="3.80.10.10">
    <property type="entry name" value="Ribonuclease Inhibitor"/>
    <property type="match status" value="3"/>
</dbReference>
<name>A0ABM1LHP8_PRUMU</name>
<feature type="domain" description="TIR" evidence="4">
    <location>
        <begin position="22"/>
        <end position="194"/>
    </location>
</feature>
<dbReference type="Gene3D" id="3.40.50.300">
    <property type="entry name" value="P-loop containing nucleotide triphosphate hydrolases"/>
    <property type="match status" value="1"/>
</dbReference>
<dbReference type="SUPFAM" id="SSF52540">
    <property type="entry name" value="P-loop containing nucleoside triphosphate hydrolases"/>
    <property type="match status" value="1"/>
</dbReference>
<evidence type="ECO:0000313" key="6">
    <source>
        <dbReference type="RefSeq" id="XP_016646925.1"/>
    </source>
</evidence>
<reference evidence="5" key="1">
    <citation type="journal article" date="2012" name="Nat. Commun.">
        <title>The genome of Prunus mume.</title>
        <authorList>
            <person name="Zhang Q."/>
            <person name="Chen W."/>
            <person name="Sun L."/>
            <person name="Zhao F."/>
            <person name="Huang B."/>
            <person name="Yang W."/>
            <person name="Tao Y."/>
            <person name="Wang J."/>
            <person name="Yuan Z."/>
            <person name="Fan G."/>
            <person name="Xing Z."/>
            <person name="Han C."/>
            <person name="Pan H."/>
            <person name="Zhong X."/>
            <person name="Shi W."/>
            <person name="Liang X."/>
            <person name="Du D."/>
            <person name="Sun F."/>
            <person name="Xu Z."/>
            <person name="Hao R."/>
            <person name="Lv T."/>
            <person name="Lv Y."/>
            <person name="Zheng Z."/>
            <person name="Sun M."/>
            <person name="Luo L."/>
            <person name="Cai M."/>
            <person name="Gao Y."/>
            <person name="Wang J."/>
            <person name="Yin Y."/>
            <person name="Xu X."/>
            <person name="Cheng T."/>
            <person name="Wang J."/>
        </authorList>
    </citation>
    <scope>NUCLEOTIDE SEQUENCE [LARGE SCALE GENOMIC DNA]</scope>
</reference>
<dbReference type="InterPro" id="IPR000157">
    <property type="entry name" value="TIR_dom"/>
</dbReference>
<evidence type="ECO:0000256" key="2">
    <source>
        <dbReference type="ARBA" id="ARBA00022737"/>
    </source>
</evidence>
<dbReference type="InterPro" id="IPR058192">
    <property type="entry name" value="WHD_ROQ1-like"/>
</dbReference>
<dbReference type="PRINTS" id="PR00364">
    <property type="entry name" value="DISEASERSIST"/>
</dbReference>
<dbReference type="PROSITE" id="PS50104">
    <property type="entry name" value="TIR"/>
    <property type="match status" value="1"/>
</dbReference>
<reference evidence="6" key="2">
    <citation type="submission" date="2025-08" db="UniProtKB">
        <authorList>
            <consortium name="RefSeq"/>
        </authorList>
    </citation>
    <scope>IDENTIFICATION</scope>
</reference>
<sequence>MDARKAHKASSSSSPSSSSKRWKYDVFLSFRGEDTRKGFTGHLHAALSDAGISTFLDDNELERAEFIKTQLEQAIDKSMISIIVFSKSYADSSWCLDELVKIMECRGRLRQQVIPLFYNVDASDVRKQTGSFAQAFEKHEAGICEGKHEKEKVQRWRNALTQAADLCGEDLKNADNGHEAKFIQKILGEVNKQLYRKYQLDIEHLVGITSRLNDVVRMIDIEKSGSKDVVRMIGILGMGGIGKTTLAKTIYNKFDPIFEGRSFLANVREVIAHQPFNGLVGLQEQLLNDILKSKDPIKVGSVAKGIDMIRERLCCKRALVIIDDADDLQQLKAIARARDWFGPGSRIVITTRNQHLLEQVGVDGIYMAQEMDEKEALELLSRHAFESGYPNQEYLDLSKRVIRYCRGLPLALEVVGSFLIKRSTAEWENHLEKLKRSPDGDIQKILRISFDGLPDHTTREIFLDISCFFIGMDKDYVTKILDGCGFFATIGISVLIDRCLVTVGKYNKLRMHDLLRDMGREIVYENAHGHPEKLSRLWKREDVTNVLCDESGTEEIEGVALNLTGFSAQAFANMKKLRLLCLNGVELTGEYKDFPKNLIWLHWHYFPLESIPDDFPMQPKLVALDLQYSYLKIVWKDCKLHQNLKILNLSHSIFLTKSLDFSKLPNLEELILESCWSLSKVHSSIGDLGRLSLVNLEGCYMLKDLPLNFYKSKSIETLLLNGCSRFQKLGDGLGDMVSLTTLKADATEIRHIPSSILKLKKLKALSLCYVKGSPSTNLLPPSLQSLSSLRELALADLSLTDDAFPKDLGSLISLGNLDLAGNYFCSLPSLSRLSKLHDLSLNNCINLRAIPDLPTNLKVLKADGCIALEKMPDFSEMSNMRELYLRDSGKITEIPGLDKSLNFMTRIHMENCTNLTADFRKNILQGWTSCGYGGIFLNGNDIPDWFDCVHDDDTVYFTVPQSDGRNLKGLTLSFGFSSSSKQPQLGFRISIKNMTKGTELEASIIPFFRIEGYYLWQGQLSNDELKLQDGDKVLIEEYMWVEVKKTGVSLVWDKFMNENMIDYHLCAYEQRPYLVNDDVIIHVEYDNHITKSSDFSKFPNLEKLILKGCVWLVKVHSCIGDLGRLSLVDFEGCRMLKDLPLNFYKSKSIETLILNGCSWFGDLADGLGDMVSLTILKADNTRIRQIPSSIVKLKKLRILSLSGCWITEDDFPKDLRSLISLEDLLLGGNDFRSLPSLAGLSKLKVLCLTACRKLLAIPDLPTNLYVLEAIYCPELGTIPDFSKMWNMRELYLSDSFKLNEVPGLDK</sequence>
<dbReference type="SMART" id="SM00255">
    <property type="entry name" value="TIR"/>
    <property type="match status" value="1"/>
</dbReference>
<dbReference type="SUPFAM" id="SSF52058">
    <property type="entry name" value="L domain-like"/>
    <property type="match status" value="2"/>
</dbReference>